<accession>A0A0R1W6G4</accession>
<dbReference type="STRING" id="1423807.FD16_GL000063"/>
<dbReference type="PANTHER" id="PTHR46797:SF1">
    <property type="entry name" value="METHYLPHOSPHONATE SYNTHASE"/>
    <property type="match status" value="1"/>
</dbReference>
<dbReference type="PROSITE" id="PS50943">
    <property type="entry name" value="HTH_CROC1"/>
    <property type="match status" value="1"/>
</dbReference>
<dbReference type="EMBL" id="AZGF01000001">
    <property type="protein sequence ID" value="KRM13496.1"/>
    <property type="molecule type" value="Genomic_DNA"/>
</dbReference>
<dbReference type="SMART" id="SM00530">
    <property type="entry name" value="HTH_XRE"/>
    <property type="match status" value="1"/>
</dbReference>
<dbReference type="eggNOG" id="COG1476">
    <property type="taxonomic scope" value="Bacteria"/>
</dbReference>
<dbReference type="RefSeq" id="WP_010622818.1">
    <property type="nucleotide sequence ID" value="NZ_AZGF01000001.1"/>
</dbReference>
<reference evidence="3 4" key="1">
    <citation type="journal article" date="2015" name="Genome Announc.">
        <title>Expanding the biotechnology potential of lactobacilli through comparative genomics of 213 strains and associated genera.</title>
        <authorList>
            <person name="Sun Z."/>
            <person name="Harris H.M."/>
            <person name="McCann A."/>
            <person name="Guo C."/>
            <person name="Argimon S."/>
            <person name="Zhang W."/>
            <person name="Yang X."/>
            <person name="Jeffery I.B."/>
            <person name="Cooney J.C."/>
            <person name="Kagawa T.F."/>
            <person name="Liu W."/>
            <person name="Song Y."/>
            <person name="Salvetti E."/>
            <person name="Wrobel A."/>
            <person name="Rasinkangas P."/>
            <person name="Parkhill J."/>
            <person name="Rea M.C."/>
            <person name="O'Sullivan O."/>
            <person name="Ritari J."/>
            <person name="Douillard F.P."/>
            <person name="Paul Ross R."/>
            <person name="Yang R."/>
            <person name="Briner A.E."/>
            <person name="Felis G.E."/>
            <person name="de Vos W.M."/>
            <person name="Barrangou R."/>
            <person name="Klaenhammer T.R."/>
            <person name="Caufield P.W."/>
            <person name="Cui Y."/>
            <person name="Zhang H."/>
            <person name="O'Toole P.W."/>
        </authorList>
    </citation>
    <scope>NUCLEOTIDE SEQUENCE [LARGE SCALE GENOMIC DNA]</scope>
    <source>
        <strain evidence="3 4">DSM 5007</strain>
    </source>
</reference>
<organism evidence="3 4">
    <name type="scientific">Paucilactobacillus suebicus DSM 5007 = KCTC 3549</name>
    <dbReference type="NCBI Taxonomy" id="1423807"/>
    <lineage>
        <taxon>Bacteria</taxon>
        <taxon>Bacillati</taxon>
        <taxon>Bacillota</taxon>
        <taxon>Bacilli</taxon>
        <taxon>Lactobacillales</taxon>
        <taxon>Lactobacillaceae</taxon>
        <taxon>Paucilactobacillus</taxon>
    </lineage>
</organism>
<dbReference type="Gene3D" id="1.25.40.10">
    <property type="entry name" value="Tetratricopeptide repeat domain"/>
    <property type="match status" value="1"/>
</dbReference>
<dbReference type="AlphaFoldDB" id="A0A0R1W6G4"/>
<gene>
    <name evidence="3" type="ORF">FD16_GL000063</name>
</gene>
<dbReference type="InterPro" id="IPR001387">
    <property type="entry name" value="Cro/C1-type_HTH"/>
</dbReference>
<protein>
    <recommendedName>
        <fullName evidence="2">HTH cro/C1-type domain-containing protein</fullName>
    </recommendedName>
</protein>
<dbReference type="PANTHER" id="PTHR46797">
    <property type="entry name" value="HTH-TYPE TRANSCRIPTIONAL REGULATOR"/>
    <property type="match status" value="1"/>
</dbReference>
<evidence type="ECO:0000259" key="2">
    <source>
        <dbReference type="PROSITE" id="PS50943"/>
    </source>
</evidence>
<name>A0A0R1W6G4_9LACO</name>
<feature type="domain" description="HTH cro/C1-type" evidence="2">
    <location>
        <begin position="8"/>
        <end position="61"/>
    </location>
</feature>
<dbReference type="InterPro" id="IPR010982">
    <property type="entry name" value="Lambda_DNA-bd_dom_sf"/>
</dbReference>
<proteinExistence type="predicted"/>
<dbReference type="SUPFAM" id="SSF48452">
    <property type="entry name" value="TPR-like"/>
    <property type="match status" value="1"/>
</dbReference>
<dbReference type="SUPFAM" id="SSF47413">
    <property type="entry name" value="lambda repressor-like DNA-binding domains"/>
    <property type="match status" value="1"/>
</dbReference>
<dbReference type="GO" id="GO:0005829">
    <property type="term" value="C:cytosol"/>
    <property type="evidence" value="ECO:0007669"/>
    <property type="project" value="TreeGrafter"/>
</dbReference>
<dbReference type="InterPro" id="IPR011990">
    <property type="entry name" value="TPR-like_helical_dom_sf"/>
</dbReference>
<dbReference type="Proteomes" id="UP000051820">
    <property type="component" value="Unassembled WGS sequence"/>
</dbReference>
<keyword evidence="1" id="KW-0238">DNA-binding</keyword>
<dbReference type="CDD" id="cd00093">
    <property type="entry name" value="HTH_XRE"/>
    <property type="match status" value="1"/>
</dbReference>
<keyword evidence="4" id="KW-1185">Reference proteome</keyword>
<dbReference type="PATRIC" id="fig|1423807.3.peg.63"/>
<evidence type="ECO:0000313" key="3">
    <source>
        <dbReference type="EMBL" id="KRM13496.1"/>
    </source>
</evidence>
<sequence length="281" mass="31474">MKLHGDKVKSFRKASGLSQSELASGICTQATISLIENKNQLPGMTILTKICERLGITIGDVIEDDNSNLTDVFAKVDDAIVNQDAKMAADQLNSIRIKQLRTSRDKQRYYYSLGMLTLLEDGSTDEALFNFNLAINQFGTSDNDIYQVLALTAAGTSYMRHDDKDQAIRLARQSIDALKNEVTGSNPKQLIFLRINLAKLCFSLEMFKESRHQIDLALVKCREIETIFAVDEIYFQISLIDISLGVVTEAKKALQIAKSISIVSQHHDLQQKIDQQIMDLP</sequence>
<dbReference type="GO" id="GO:0003677">
    <property type="term" value="F:DNA binding"/>
    <property type="evidence" value="ECO:0007669"/>
    <property type="project" value="UniProtKB-KW"/>
</dbReference>
<evidence type="ECO:0000256" key="1">
    <source>
        <dbReference type="ARBA" id="ARBA00023125"/>
    </source>
</evidence>
<comment type="caution">
    <text evidence="3">The sequence shown here is derived from an EMBL/GenBank/DDBJ whole genome shotgun (WGS) entry which is preliminary data.</text>
</comment>
<evidence type="ECO:0000313" key="4">
    <source>
        <dbReference type="Proteomes" id="UP000051820"/>
    </source>
</evidence>
<dbReference type="InterPro" id="IPR050807">
    <property type="entry name" value="TransReg_Diox_bact_type"/>
</dbReference>
<dbReference type="Pfam" id="PF01381">
    <property type="entry name" value="HTH_3"/>
    <property type="match status" value="1"/>
</dbReference>
<dbReference type="GO" id="GO:0003700">
    <property type="term" value="F:DNA-binding transcription factor activity"/>
    <property type="evidence" value="ECO:0007669"/>
    <property type="project" value="TreeGrafter"/>
</dbReference>